<sequence length="475" mass="52490">MHSFGSMYPGSIYTRDRQCRALRCHWENVYVYDDTLVGTDRHLILRHRRMQRSLLLMLTALILFVPSMLGCFIYQIRGLNDVGRLFGFGQPPASTNAYNDRVGRAVEPHAHWTQHGHRWQSPHRRLRLFSAHYRHEIGSSSEPVVRALALATTEFIDSCPVQARIVYRDYPNSLPTGPVTCRRLSRSSEGGQPNASEHLHDAILEFATGQPSNRVPVALSIQSSQDRKSAVWIPVNTSFADPLRHGDSVGICIRAESGSPDVVTNVAEWYRSIGARQVTVYGVASRRSSAVVKAPSFRVEFVPWYDREMLAGASDITVMSLMLRDCALRSSATSKCVALLGVDERLVVEAQGSRSKGSIRDPRLLRVCQSSWAVFVERRDGASPCGGFVPDYTGSSGSVRPEYHSPATAFRRCANGTALEAILFRVDDSLLDGSTAVDKSASFLPPSIGIVRHFASTTITGLSNGSEIIDDSTRH</sequence>
<accession>A0ACB7T4S2</accession>
<organism evidence="1 2">
    <name type="scientific">Hyalomma asiaticum</name>
    <name type="common">Tick</name>
    <dbReference type="NCBI Taxonomy" id="266040"/>
    <lineage>
        <taxon>Eukaryota</taxon>
        <taxon>Metazoa</taxon>
        <taxon>Ecdysozoa</taxon>
        <taxon>Arthropoda</taxon>
        <taxon>Chelicerata</taxon>
        <taxon>Arachnida</taxon>
        <taxon>Acari</taxon>
        <taxon>Parasitiformes</taxon>
        <taxon>Ixodida</taxon>
        <taxon>Ixodoidea</taxon>
        <taxon>Ixodidae</taxon>
        <taxon>Hyalomminae</taxon>
        <taxon>Hyalomma</taxon>
    </lineage>
</organism>
<reference evidence="1" key="1">
    <citation type="submission" date="2020-05" db="EMBL/GenBank/DDBJ databases">
        <title>Large-scale comparative analyses of tick genomes elucidate their genetic diversity and vector capacities.</title>
        <authorList>
            <person name="Jia N."/>
            <person name="Wang J."/>
            <person name="Shi W."/>
            <person name="Du L."/>
            <person name="Sun Y."/>
            <person name="Zhan W."/>
            <person name="Jiang J."/>
            <person name="Wang Q."/>
            <person name="Zhang B."/>
            <person name="Ji P."/>
            <person name="Sakyi L.B."/>
            <person name="Cui X."/>
            <person name="Yuan T."/>
            <person name="Jiang B."/>
            <person name="Yang W."/>
            <person name="Lam T.T.-Y."/>
            <person name="Chang Q."/>
            <person name="Ding S."/>
            <person name="Wang X."/>
            <person name="Zhu J."/>
            <person name="Ruan X."/>
            <person name="Zhao L."/>
            <person name="Wei J."/>
            <person name="Que T."/>
            <person name="Du C."/>
            <person name="Cheng J."/>
            <person name="Dai P."/>
            <person name="Han X."/>
            <person name="Huang E."/>
            <person name="Gao Y."/>
            <person name="Liu J."/>
            <person name="Shao H."/>
            <person name="Ye R."/>
            <person name="Li L."/>
            <person name="Wei W."/>
            <person name="Wang X."/>
            <person name="Wang C."/>
            <person name="Yang T."/>
            <person name="Huo Q."/>
            <person name="Li W."/>
            <person name="Guo W."/>
            <person name="Chen H."/>
            <person name="Zhou L."/>
            <person name="Ni X."/>
            <person name="Tian J."/>
            <person name="Zhou Y."/>
            <person name="Sheng Y."/>
            <person name="Liu T."/>
            <person name="Pan Y."/>
            <person name="Xia L."/>
            <person name="Li J."/>
            <person name="Zhao F."/>
            <person name="Cao W."/>
        </authorList>
    </citation>
    <scope>NUCLEOTIDE SEQUENCE</scope>
    <source>
        <strain evidence="1">Hyas-2018</strain>
    </source>
</reference>
<evidence type="ECO:0000313" key="1">
    <source>
        <dbReference type="EMBL" id="KAH6941121.1"/>
    </source>
</evidence>
<protein>
    <submittedName>
        <fullName evidence="1">Uncharacterized protein</fullName>
    </submittedName>
</protein>
<proteinExistence type="predicted"/>
<keyword evidence="2" id="KW-1185">Reference proteome</keyword>
<name>A0ACB7T4S2_HYAAI</name>
<dbReference type="EMBL" id="CM023491">
    <property type="protein sequence ID" value="KAH6941121.1"/>
    <property type="molecule type" value="Genomic_DNA"/>
</dbReference>
<evidence type="ECO:0000313" key="2">
    <source>
        <dbReference type="Proteomes" id="UP000821845"/>
    </source>
</evidence>
<dbReference type="Proteomes" id="UP000821845">
    <property type="component" value="Chromosome 11"/>
</dbReference>
<gene>
    <name evidence="1" type="ORF">HPB50_013936</name>
</gene>
<comment type="caution">
    <text evidence="1">The sequence shown here is derived from an EMBL/GenBank/DDBJ whole genome shotgun (WGS) entry which is preliminary data.</text>
</comment>